<reference evidence="12" key="1">
    <citation type="submission" date="2015-10" db="EMBL/GenBank/DDBJ databases">
        <authorList>
            <person name="Devillers H."/>
        </authorList>
    </citation>
    <scope>NUCLEOTIDE SEQUENCE [LARGE SCALE GENOMIC DNA]</scope>
</reference>
<comment type="subcellular location">
    <subcellularLocation>
        <location evidence="1">Membrane</location>
        <topology evidence="1">Multi-pass membrane protein</topology>
    </subcellularLocation>
</comment>
<accession>A0A0P1KWA1</accession>
<feature type="transmembrane region" description="Helical" evidence="9">
    <location>
        <begin position="409"/>
        <end position="428"/>
    </location>
</feature>
<evidence type="ECO:0000256" key="6">
    <source>
        <dbReference type="ARBA" id="ARBA00022989"/>
    </source>
</evidence>
<keyword evidence="4 9" id="KW-0812">Transmembrane</keyword>
<dbReference type="Gene3D" id="1.20.1740.10">
    <property type="entry name" value="Amino acid/polyamine transporter I"/>
    <property type="match status" value="1"/>
</dbReference>
<dbReference type="Proteomes" id="UP000236544">
    <property type="component" value="Unassembled WGS sequence"/>
</dbReference>
<dbReference type="PANTHER" id="PTHR43341:SF13">
    <property type="entry name" value="HISTIDINE PERMEASE"/>
    <property type="match status" value="1"/>
</dbReference>
<dbReference type="Pfam" id="PF00324">
    <property type="entry name" value="AA_permease"/>
    <property type="match status" value="1"/>
</dbReference>
<evidence type="ECO:0000256" key="3">
    <source>
        <dbReference type="ARBA" id="ARBA00022448"/>
    </source>
</evidence>
<keyword evidence="3" id="KW-0813">Transport</keyword>
<feature type="transmembrane region" description="Helical" evidence="9">
    <location>
        <begin position="516"/>
        <end position="534"/>
    </location>
</feature>
<sequence>MAESRSTWQRVIDSFKPAETQPSRLRSARSQYDSADDRADSKQKDLMSGSETLALENLDSTSQDVEDQDTRYNKDLSVRHLLTLAVGGAIGTGLFVNSGAALTTGGPGSLVIDWVIISTCLFTIVNALGELSSTFPVVGGFNVYISRFVEPSFGFAVNLNYLAQWAVLLPLELVAASLTIRYWNHTINSDAWVAIFYTIILLANLLDVKSFGETEFVLSMVKILAIIGFTILGIVLTCGGGPKGGYIGGKYWSNPGAFVGHTASDRFHGLCSVFVTAAFSYSGTELIAVSAAESVNPRITLPKACKRTFWLITVCYIVVLTLVGCLVSSDDPRLLNGSSSVDVAASPLVIAIENGGIKGLPSLMNAIILIAVLSVANSAVYACSRCMASMAQIGNLPKMFTYVDRKGRPLYAIVATLIFGLLSFIAASDKQEEVFTWLSALSGLSTLFCWFAINVSHIRFRYTMKERGRTLDELPFVSMTGVWGSYYGCVVIFIVLAVCFWTSLFPGEGKGANAESFFETYLSFPILLVCYFGHKLYTRNWRLLTPTKEIDLDSGRRAVDLELMKDEKRIEEQAMRQKSFMARFIHLWC</sequence>
<dbReference type="InterPro" id="IPR004840">
    <property type="entry name" value="Amino_acid_permease_CS"/>
</dbReference>
<evidence type="ECO:0000256" key="9">
    <source>
        <dbReference type="SAM" id="Phobius"/>
    </source>
</evidence>
<feature type="transmembrane region" description="Helical" evidence="9">
    <location>
        <begin position="366"/>
        <end position="388"/>
    </location>
</feature>
<dbReference type="PIRSF" id="PIRSF006060">
    <property type="entry name" value="AA_transporter"/>
    <property type="match status" value="1"/>
</dbReference>
<evidence type="ECO:0000256" key="8">
    <source>
        <dbReference type="SAM" id="MobiDB-lite"/>
    </source>
</evidence>
<evidence type="ECO:0000313" key="12">
    <source>
        <dbReference type="Proteomes" id="UP000236544"/>
    </source>
</evidence>
<dbReference type="FunFam" id="1.20.1740.10:FF:000017">
    <property type="entry name" value="Amino acid permease"/>
    <property type="match status" value="1"/>
</dbReference>
<evidence type="ECO:0000256" key="7">
    <source>
        <dbReference type="ARBA" id="ARBA00023136"/>
    </source>
</evidence>
<comment type="similarity">
    <text evidence="2">Belongs to the amino acid-polyamine-organocation (APC) superfamily. YAT (TC 2.A.3.10) family.</text>
</comment>
<evidence type="ECO:0000256" key="4">
    <source>
        <dbReference type="ARBA" id="ARBA00022692"/>
    </source>
</evidence>
<dbReference type="NCBIfam" id="TIGR00913">
    <property type="entry name" value="2A0310"/>
    <property type="match status" value="1"/>
</dbReference>
<feature type="compositionally biased region" description="Polar residues" evidence="8">
    <location>
        <begin position="20"/>
        <end position="33"/>
    </location>
</feature>
<proteinExistence type="inferred from homology"/>
<evidence type="ECO:0000259" key="10">
    <source>
        <dbReference type="Pfam" id="PF00324"/>
    </source>
</evidence>
<feature type="region of interest" description="Disordered" evidence="8">
    <location>
        <begin position="1"/>
        <end position="46"/>
    </location>
</feature>
<feature type="domain" description="Amino acid permease/ SLC12A" evidence="10">
    <location>
        <begin position="80"/>
        <end position="543"/>
    </location>
</feature>
<dbReference type="OrthoDB" id="3900342at2759"/>
<name>A0A0P1KWA1_9SACH</name>
<dbReference type="InterPro" id="IPR004841">
    <property type="entry name" value="AA-permease/SLC12A_dom"/>
</dbReference>
<feature type="transmembrane region" description="Helical" evidence="9">
    <location>
        <begin position="309"/>
        <end position="329"/>
    </location>
</feature>
<keyword evidence="6 9" id="KW-1133">Transmembrane helix</keyword>
<keyword evidence="12" id="KW-1185">Reference proteome</keyword>
<feature type="transmembrane region" description="Helical" evidence="9">
    <location>
        <begin position="81"/>
        <end position="102"/>
    </location>
</feature>
<feature type="transmembrane region" description="Helical" evidence="9">
    <location>
        <begin position="434"/>
        <end position="453"/>
    </location>
</feature>
<dbReference type="PANTHER" id="PTHR43341">
    <property type="entry name" value="AMINO ACID PERMEASE"/>
    <property type="match status" value="1"/>
</dbReference>
<protein>
    <submittedName>
        <fullName evidence="11">LAQU0S17e00914g1_1</fullName>
    </submittedName>
</protein>
<feature type="transmembrane region" description="Helical" evidence="9">
    <location>
        <begin position="223"/>
        <end position="247"/>
    </location>
</feature>
<evidence type="ECO:0000256" key="5">
    <source>
        <dbReference type="ARBA" id="ARBA00022970"/>
    </source>
</evidence>
<feature type="transmembrane region" description="Helical" evidence="9">
    <location>
        <begin position="474"/>
        <end position="504"/>
    </location>
</feature>
<dbReference type="GO" id="GO:0015171">
    <property type="term" value="F:amino acid transmembrane transporter activity"/>
    <property type="evidence" value="ECO:0007669"/>
    <property type="project" value="TreeGrafter"/>
</dbReference>
<feature type="transmembrane region" description="Helical" evidence="9">
    <location>
        <begin position="159"/>
        <end position="180"/>
    </location>
</feature>
<evidence type="ECO:0000256" key="1">
    <source>
        <dbReference type="ARBA" id="ARBA00004141"/>
    </source>
</evidence>
<dbReference type="InterPro" id="IPR004762">
    <property type="entry name" value="Amino_acid_permease_fungi"/>
</dbReference>
<dbReference type="InterPro" id="IPR050524">
    <property type="entry name" value="APC_YAT"/>
</dbReference>
<evidence type="ECO:0000256" key="2">
    <source>
        <dbReference type="ARBA" id="ARBA00006983"/>
    </source>
</evidence>
<organism evidence="11 12">
    <name type="scientific">Lachancea quebecensis</name>
    <dbReference type="NCBI Taxonomy" id="1654605"/>
    <lineage>
        <taxon>Eukaryota</taxon>
        <taxon>Fungi</taxon>
        <taxon>Dikarya</taxon>
        <taxon>Ascomycota</taxon>
        <taxon>Saccharomycotina</taxon>
        <taxon>Saccharomycetes</taxon>
        <taxon>Saccharomycetales</taxon>
        <taxon>Saccharomycetaceae</taxon>
        <taxon>Lachancea</taxon>
    </lineage>
</organism>
<dbReference type="EMBL" id="LN890555">
    <property type="protein sequence ID" value="CUS24525.1"/>
    <property type="molecule type" value="Genomic_DNA"/>
</dbReference>
<dbReference type="PROSITE" id="PS00218">
    <property type="entry name" value="AMINO_ACID_PERMEASE_1"/>
    <property type="match status" value="1"/>
</dbReference>
<evidence type="ECO:0000313" key="11">
    <source>
        <dbReference type="EMBL" id="CUS24525.1"/>
    </source>
</evidence>
<dbReference type="AlphaFoldDB" id="A0A0P1KWA1"/>
<dbReference type="GO" id="GO:0016020">
    <property type="term" value="C:membrane"/>
    <property type="evidence" value="ECO:0007669"/>
    <property type="project" value="UniProtKB-SubCell"/>
</dbReference>
<feature type="compositionally biased region" description="Basic and acidic residues" evidence="8">
    <location>
        <begin position="35"/>
        <end position="45"/>
    </location>
</feature>
<keyword evidence="7 9" id="KW-0472">Membrane</keyword>
<gene>
    <name evidence="11" type="ORF">LAQU0_S17e00914g</name>
</gene>
<feature type="transmembrane region" description="Helical" evidence="9">
    <location>
        <begin position="192"/>
        <end position="211"/>
    </location>
</feature>
<keyword evidence="5" id="KW-0029">Amino-acid transport</keyword>